<comment type="similarity">
    <text evidence="1">Belongs to the LytR/CpsA/Psr (LCP) family.</text>
</comment>
<organism evidence="5 6">
    <name type="scientific">Streptomyces rimosus subsp. rimosus (strain ATCC 10970 / DSM 40260 / JCM 4667 / NRRL 2234)</name>
    <dbReference type="NCBI Taxonomy" id="1265868"/>
    <lineage>
        <taxon>Bacteria</taxon>
        <taxon>Bacillati</taxon>
        <taxon>Actinomycetota</taxon>
        <taxon>Actinomycetes</taxon>
        <taxon>Kitasatosporales</taxon>
        <taxon>Streptomycetaceae</taxon>
        <taxon>Streptomyces</taxon>
    </lineage>
</organism>
<keyword evidence="3" id="KW-1133">Transmembrane helix</keyword>
<dbReference type="AlphaFoldDB" id="A0A8A1UP33"/>
<feature type="compositionally biased region" description="Low complexity" evidence="2">
    <location>
        <begin position="364"/>
        <end position="389"/>
    </location>
</feature>
<dbReference type="InterPro" id="IPR050922">
    <property type="entry name" value="LytR/CpsA/Psr_CW_biosynth"/>
</dbReference>
<feature type="domain" description="Cell envelope-related transcriptional attenuator" evidence="4">
    <location>
        <begin position="114"/>
        <end position="284"/>
    </location>
</feature>
<gene>
    <name evidence="5" type="ORF">SRIM_018310</name>
</gene>
<name>A0A8A1UP33_STRR1</name>
<dbReference type="Proteomes" id="UP000011074">
    <property type="component" value="Chromosome"/>
</dbReference>
<feature type="region of interest" description="Disordered" evidence="2">
    <location>
        <begin position="364"/>
        <end position="433"/>
    </location>
</feature>
<feature type="transmembrane region" description="Helical" evidence="3">
    <location>
        <begin position="28"/>
        <end position="51"/>
    </location>
</feature>
<feature type="compositionally biased region" description="Low complexity" evidence="2">
    <location>
        <begin position="399"/>
        <end position="411"/>
    </location>
</feature>
<protein>
    <submittedName>
        <fullName evidence="5">LCP family protein</fullName>
    </submittedName>
</protein>
<evidence type="ECO:0000313" key="5">
    <source>
        <dbReference type="EMBL" id="QST81857.1"/>
    </source>
</evidence>
<sequence length="433" mass="45683">MKHRRRPATPDAPRPQGRRHGRRPRRRVLRRLALCVCVLLLCTAGAGWYFYRDLAGQIGSSRALGDGAPKSSGGATNILLMGLDSRKDRNGDALPKDVLAKLHAGASSEIGGYNTNTLILLHVPADGGRATAFSIPRDDLVDIPGHGKDKIKKAYGLAKAAAEDRLARQGVTDHDRLEHEGREAGRRAEIETVRTFLGVPVDHFAEVNLVGFLHIADALDGVPVCLKHPVKDRYSGADFPAGRQTLDGPQSLAFVRQRHGLPAGDLDRTRRQQAFLASATHKLNSAGTFTDPLRLLKLMDVAKQDLVIDDGWDLLSFVEQAKNLSGGNVRFSTLPVEGFAKHRGEDVNLVDPEKIRRLVARETGAANGGSAAPGASAGSGDTSGTSSAAPRSPAGTLQPSPSSSPSAVESGSGAGGSGQTAPMIDGGGIPCVD</sequence>
<evidence type="ECO:0000313" key="6">
    <source>
        <dbReference type="Proteomes" id="UP000011074"/>
    </source>
</evidence>
<evidence type="ECO:0000256" key="3">
    <source>
        <dbReference type="SAM" id="Phobius"/>
    </source>
</evidence>
<dbReference type="Gene3D" id="3.40.630.190">
    <property type="entry name" value="LCP protein"/>
    <property type="match status" value="1"/>
</dbReference>
<evidence type="ECO:0000256" key="2">
    <source>
        <dbReference type="SAM" id="MobiDB-lite"/>
    </source>
</evidence>
<evidence type="ECO:0000259" key="4">
    <source>
        <dbReference type="Pfam" id="PF03816"/>
    </source>
</evidence>
<keyword evidence="3" id="KW-0812">Transmembrane</keyword>
<feature type="region of interest" description="Disordered" evidence="2">
    <location>
        <begin position="1"/>
        <end position="24"/>
    </location>
</feature>
<evidence type="ECO:0000256" key="1">
    <source>
        <dbReference type="ARBA" id="ARBA00006068"/>
    </source>
</evidence>
<keyword evidence="3" id="KW-0472">Membrane</keyword>
<accession>A0A8A1UP33</accession>
<dbReference type="RefSeq" id="WP_043979853.1">
    <property type="nucleotide sequence ID" value="NZ_CP048261.1"/>
</dbReference>
<dbReference type="NCBIfam" id="TIGR00350">
    <property type="entry name" value="lytR_cpsA_psr"/>
    <property type="match status" value="1"/>
</dbReference>
<reference evidence="5" key="3">
    <citation type="journal article" date="2021" name="bioRxiv">
        <title>Bilateral symmetry of linear streptomycete chromosomes.</title>
        <authorList>
            <person name="Algora-Gallardo L."/>
            <person name="Schniete J.K."/>
            <person name="Mark D.R."/>
            <person name="Hunter I.S."/>
            <person name="Herron P.R."/>
        </authorList>
    </citation>
    <scope>NUCLEOTIDE SEQUENCE</scope>
    <source>
        <strain evidence="5">ATCC 10970</strain>
    </source>
</reference>
<reference evidence="5" key="1">
    <citation type="submission" date="2012-12" db="EMBL/GenBank/DDBJ databases">
        <authorList>
            <person name="Pethick F.E."/>
            <person name="MacFadyen A.C."/>
            <person name="Tang Z."/>
            <person name="Sangal V."/>
            <person name="Tze-Tze L."/>
            <person name="Chu J."/>
            <person name="Guo M."/>
            <person name="Kirby R."/>
            <person name="Hoskisson P.A."/>
            <person name="Herron P.R."/>
            <person name="Hunter I.S."/>
        </authorList>
    </citation>
    <scope>NUCLEOTIDE SEQUENCE</scope>
    <source>
        <strain evidence="5">ATCC 10970</strain>
    </source>
</reference>
<dbReference type="PANTHER" id="PTHR33392:SF6">
    <property type="entry name" value="POLYISOPRENYL-TEICHOIC ACID--PEPTIDOGLYCAN TEICHOIC ACID TRANSFERASE TAGU"/>
    <property type="match status" value="1"/>
</dbReference>
<dbReference type="InterPro" id="IPR004474">
    <property type="entry name" value="LytR_CpsA_psr"/>
</dbReference>
<dbReference type="GeneID" id="66855947"/>
<dbReference type="EMBL" id="CP048261">
    <property type="protein sequence ID" value="QST81857.1"/>
    <property type="molecule type" value="Genomic_DNA"/>
</dbReference>
<reference evidence="5" key="2">
    <citation type="submission" date="2020-01" db="EMBL/GenBank/DDBJ databases">
        <authorList>
            <person name="Algora L."/>
            <person name="Schniete J.K."/>
            <person name="MacFadyen A."/>
            <person name="Hoskisson P.A."/>
            <person name="Hunter I.S."/>
            <person name="Herron P.R."/>
        </authorList>
    </citation>
    <scope>NUCLEOTIDE SEQUENCE</scope>
    <source>
        <strain evidence="5">ATCC 10970</strain>
    </source>
</reference>
<proteinExistence type="inferred from homology"/>
<dbReference type="PANTHER" id="PTHR33392">
    <property type="entry name" value="POLYISOPRENYL-TEICHOIC ACID--PEPTIDOGLYCAN TEICHOIC ACID TRANSFERASE TAGU"/>
    <property type="match status" value="1"/>
</dbReference>
<dbReference type="Pfam" id="PF03816">
    <property type="entry name" value="LytR_cpsA_psr"/>
    <property type="match status" value="1"/>
</dbReference>